<sequence length="338" mass="38596">MAVVQPSSSKKAVMRAGRELAECYDKGCAMQAEALDVLNNWRLSHSYPLGKIRAILEQNAKKVDSKALMAQRIKRVPSIVGKLNRFPSMRLDRMQDLGGCRAVVSSIDDVYKVVERIKSSRSMHILKNEKDYIEEPKESGYRSYHLVYAYQNKKYEKLNGLQIEMQIRTAVQHSWATAVEVVGAFTAQSLKSSQGNEKWLEFFKLVSHYFQELEKGKKYRTAPEDLKKLFDELNVNRFVHACAVTANHIDQEENAWASYFLMELKPQQGIINVTSYPTTHLAQAGEDYLAAERRCKDIIGAEAALVSTNDLDNLRNAYPNYFADTRTFMHNLGRVLLE</sequence>
<dbReference type="SUPFAM" id="SSF81301">
    <property type="entry name" value="Nucleotidyltransferase"/>
    <property type="match status" value="1"/>
</dbReference>
<dbReference type="HOGENOM" id="CLU_061357_0_0_6"/>
<dbReference type="Pfam" id="PF04607">
    <property type="entry name" value="RelA_SpoT"/>
    <property type="match status" value="1"/>
</dbReference>
<dbReference type="SMART" id="SM00954">
    <property type="entry name" value="RelA_SpoT"/>
    <property type="match status" value="1"/>
</dbReference>
<evidence type="ECO:0000259" key="1">
    <source>
        <dbReference type="SMART" id="SM00954"/>
    </source>
</evidence>
<dbReference type="InterPro" id="IPR052366">
    <property type="entry name" value="GTP_Pyrophosphokinase"/>
</dbReference>
<gene>
    <name evidence="2" type="ordered locus">VVA0315</name>
</gene>
<dbReference type="CDD" id="cd05399">
    <property type="entry name" value="NT_Rel-Spo_like"/>
    <property type="match status" value="1"/>
</dbReference>
<accession>Q7MFK5</accession>
<dbReference type="AlphaFoldDB" id="Q7MFK5"/>
<dbReference type="PANTHER" id="PTHR47837">
    <property type="entry name" value="GTP PYROPHOSPHOKINASE YJBM"/>
    <property type="match status" value="1"/>
</dbReference>
<evidence type="ECO:0000313" key="2">
    <source>
        <dbReference type="EMBL" id="BAC96341.1"/>
    </source>
</evidence>
<dbReference type="EMBL" id="BA000038">
    <property type="protein sequence ID" value="BAC96341.1"/>
    <property type="molecule type" value="Genomic_DNA"/>
</dbReference>
<dbReference type="RefSeq" id="WP_011151717.1">
    <property type="nucleotide sequence ID" value="NC_005140.1"/>
</dbReference>
<dbReference type="InterPro" id="IPR007685">
    <property type="entry name" value="RelA_SpoT"/>
</dbReference>
<dbReference type="InterPro" id="IPR043519">
    <property type="entry name" value="NT_sf"/>
</dbReference>
<dbReference type="Gene3D" id="3.30.460.10">
    <property type="entry name" value="Beta Polymerase, domain 2"/>
    <property type="match status" value="1"/>
</dbReference>
<organism evidence="2 3">
    <name type="scientific">Vibrio vulnificus (strain YJ016)</name>
    <dbReference type="NCBI Taxonomy" id="196600"/>
    <lineage>
        <taxon>Bacteria</taxon>
        <taxon>Pseudomonadati</taxon>
        <taxon>Pseudomonadota</taxon>
        <taxon>Gammaproteobacteria</taxon>
        <taxon>Vibrionales</taxon>
        <taxon>Vibrionaceae</taxon>
        <taxon>Vibrio</taxon>
    </lineage>
</organism>
<proteinExistence type="predicted"/>
<protein>
    <submittedName>
        <fullName evidence="2">Uncharacterized protein conserved in bacteria</fullName>
    </submittedName>
</protein>
<reference evidence="2 3" key="1">
    <citation type="journal article" date="2003" name="Genome Res.">
        <title>Comparative genome analysis of Vibrio vulnificus, a marine pathogen.</title>
        <authorList>
            <person name="Chen C.Y."/>
            <person name="Wu K.M."/>
            <person name="Chang Y.C."/>
            <person name="Chang C.H."/>
            <person name="Tsai H.C."/>
            <person name="Liao T.L."/>
            <person name="Liu Y.M."/>
            <person name="Chen H.J."/>
            <person name="Shen A.B."/>
            <person name="Li J.C."/>
            <person name="Su T.L."/>
            <person name="Shao C.P."/>
            <person name="Lee C.T."/>
            <person name="Hor L.I."/>
            <person name="Tsai S.F."/>
        </authorList>
    </citation>
    <scope>NUCLEOTIDE SEQUENCE [LARGE SCALE GENOMIC DNA]</scope>
    <source>
        <strain evidence="2 3">YJ016</strain>
    </source>
</reference>
<evidence type="ECO:0000313" key="3">
    <source>
        <dbReference type="Proteomes" id="UP000002675"/>
    </source>
</evidence>
<feature type="domain" description="RelA/SpoT" evidence="1">
    <location>
        <begin position="71"/>
        <end position="190"/>
    </location>
</feature>
<dbReference type="GO" id="GO:0015969">
    <property type="term" value="P:guanosine tetraphosphate metabolic process"/>
    <property type="evidence" value="ECO:0007669"/>
    <property type="project" value="InterPro"/>
</dbReference>
<dbReference type="KEGG" id="vvy:VVA0315"/>
<dbReference type="Proteomes" id="UP000002675">
    <property type="component" value="Chromosome II"/>
</dbReference>
<dbReference type="PANTHER" id="PTHR47837:SF1">
    <property type="entry name" value="GTP PYROPHOSPHOKINASE YJBM"/>
    <property type="match status" value="1"/>
</dbReference>
<name>Q7MFK5_VIBVY</name>